<dbReference type="InterPro" id="IPR002528">
    <property type="entry name" value="MATE_fam"/>
</dbReference>
<dbReference type="NCBIfam" id="TIGR00797">
    <property type="entry name" value="matE"/>
    <property type="match status" value="1"/>
</dbReference>
<keyword evidence="5 7" id="KW-1133">Transmembrane helix</keyword>
<evidence type="ECO:0000256" key="3">
    <source>
        <dbReference type="ARBA" id="ARBA00022448"/>
    </source>
</evidence>
<name>A0A6J5DIA9_9BURK</name>
<keyword evidence="6 7" id="KW-0472">Membrane</keyword>
<evidence type="ECO:0000256" key="4">
    <source>
        <dbReference type="ARBA" id="ARBA00022692"/>
    </source>
</evidence>
<dbReference type="CDD" id="cd13136">
    <property type="entry name" value="MATE_DinF_like"/>
    <property type="match status" value="1"/>
</dbReference>
<feature type="transmembrane region" description="Helical" evidence="7">
    <location>
        <begin position="237"/>
        <end position="256"/>
    </location>
</feature>
<feature type="transmembrane region" description="Helical" evidence="7">
    <location>
        <begin position="309"/>
        <end position="329"/>
    </location>
</feature>
<feature type="transmembrane region" description="Helical" evidence="7">
    <location>
        <begin position="183"/>
        <end position="206"/>
    </location>
</feature>
<feature type="transmembrane region" description="Helical" evidence="7">
    <location>
        <begin position="156"/>
        <end position="177"/>
    </location>
</feature>
<dbReference type="EMBL" id="CADIKH010000008">
    <property type="protein sequence ID" value="CAB3753663.1"/>
    <property type="molecule type" value="Genomic_DNA"/>
</dbReference>
<dbReference type="Pfam" id="PF01554">
    <property type="entry name" value="MatE"/>
    <property type="match status" value="2"/>
</dbReference>
<accession>A0A6J5DIA9</accession>
<dbReference type="PANTHER" id="PTHR43298:SF2">
    <property type="entry name" value="FMN_FAD EXPORTER YEEO-RELATED"/>
    <property type="match status" value="1"/>
</dbReference>
<evidence type="ECO:0000256" key="6">
    <source>
        <dbReference type="ARBA" id="ARBA00023136"/>
    </source>
</evidence>
<dbReference type="GO" id="GO:0015297">
    <property type="term" value="F:antiporter activity"/>
    <property type="evidence" value="ECO:0007669"/>
    <property type="project" value="InterPro"/>
</dbReference>
<dbReference type="InterPro" id="IPR050222">
    <property type="entry name" value="MATE_MdtK"/>
</dbReference>
<dbReference type="AlphaFoldDB" id="A0A6J5DIA9"/>
<dbReference type="GO" id="GO:0042910">
    <property type="term" value="F:xenobiotic transmembrane transporter activity"/>
    <property type="evidence" value="ECO:0007669"/>
    <property type="project" value="InterPro"/>
</dbReference>
<gene>
    <name evidence="8" type="primary">dinF</name>
    <name evidence="8" type="ORF">LMG29542_02096</name>
</gene>
<dbReference type="PANTHER" id="PTHR43298">
    <property type="entry name" value="MULTIDRUG RESISTANCE PROTEIN NORM-RELATED"/>
    <property type="match status" value="1"/>
</dbReference>
<proteinExistence type="inferred from homology"/>
<feature type="transmembrane region" description="Helical" evidence="7">
    <location>
        <begin position="349"/>
        <end position="372"/>
    </location>
</feature>
<feature type="transmembrane region" description="Helical" evidence="7">
    <location>
        <begin position="41"/>
        <end position="61"/>
    </location>
</feature>
<feature type="transmembrane region" description="Helical" evidence="7">
    <location>
        <begin position="88"/>
        <end position="111"/>
    </location>
</feature>
<keyword evidence="9" id="KW-1185">Reference proteome</keyword>
<comment type="similarity">
    <text evidence="2">Belongs to the multi antimicrobial extrusion (MATE) (TC 2.A.66.1) family.</text>
</comment>
<feature type="transmembrane region" description="Helical" evidence="7">
    <location>
        <begin position="379"/>
        <end position="398"/>
    </location>
</feature>
<organism evidence="8 9">
    <name type="scientific">Paraburkholderia humisilvae</name>
    <dbReference type="NCBI Taxonomy" id="627669"/>
    <lineage>
        <taxon>Bacteria</taxon>
        <taxon>Pseudomonadati</taxon>
        <taxon>Pseudomonadota</taxon>
        <taxon>Betaproteobacteria</taxon>
        <taxon>Burkholderiales</taxon>
        <taxon>Burkholderiaceae</taxon>
        <taxon>Paraburkholderia</taxon>
    </lineage>
</organism>
<sequence length="437" mass="46468">MRWHRRVLALAFPIVLANLTQPILGAVDTAVAGHLTNASYLGGVALGGLFFNFVFWGFGFLRMGTTGLVAQAFGASDRASVRSNVARALLLAFAIGAVVLALQTPLIEYAIRVLGGSAAVQQHARAYCHARIWAAPFALANYVVLGWLLGTQRVRLALVTQVLINAVNIVAVLLYVYRFDWGIAGIGAATASADAVGFAFGAYLLWRLRPRGLPAFARGELFDAAALKRLVAINRDIFIRTLCLLSSFAWFTHLSARQGDATLAANALLLNFQTFMAYGLDGFAHAAEALVGAALGARDRHAFGRAVKVTMLWSALGALGFSLVYWAAGGWIIGQLTDQPAVRASARTYLGWAALSPVISVWGFLLDGVFIGATRTRELMVSMVISLAVFVAASWALAGPGGNHGLWAALLIFMGARGVTLARFAPRIARGIPPDAA</sequence>
<feature type="transmembrane region" description="Helical" evidence="7">
    <location>
        <begin position="404"/>
        <end position="425"/>
    </location>
</feature>
<dbReference type="GO" id="GO:0005886">
    <property type="term" value="C:plasma membrane"/>
    <property type="evidence" value="ECO:0007669"/>
    <property type="project" value="TreeGrafter"/>
</dbReference>
<reference evidence="8 9" key="1">
    <citation type="submission" date="2020-04" db="EMBL/GenBank/DDBJ databases">
        <authorList>
            <person name="De Canck E."/>
        </authorList>
    </citation>
    <scope>NUCLEOTIDE SEQUENCE [LARGE SCALE GENOMIC DNA]</scope>
    <source>
        <strain evidence="8 9">LMG 29542</strain>
    </source>
</reference>
<keyword evidence="4 7" id="KW-0812">Transmembrane</keyword>
<evidence type="ECO:0000256" key="2">
    <source>
        <dbReference type="ARBA" id="ARBA00010199"/>
    </source>
</evidence>
<protein>
    <submittedName>
        <fullName evidence="8">DNA damage-inducible protein F</fullName>
    </submittedName>
</protein>
<evidence type="ECO:0000313" key="9">
    <source>
        <dbReference type="Proteomes" id="UP000494363"/>
    </source>
</evidence>
<evidence type="ECO:0000256" key="5">
    <source>
        <dbReference type="ARBA" id="ARBA00022989"/>
    </source>
</evidence>
<dbReference type="Proteomes" id="UP000494363">
    <property type="component" value="Unassembled WGS sequence"/>
</dbReference>
<evidence type="ECO:0000313" key="8">
    <source>
        <dbReference type="EMBL" id="CAB3753663.1"/>
    </source>
</evidence>
<feature type="transmembrane region" description="Helical" evidence="7">
    <location>
        <begin position="276"/>
        <end position="297"/>
    </location>
</feature>
<keyword evidence="3" id="KW-0813">Transport</keyword>
<dbReference type="InterPro" id="IPR044644">
    <property type="entry name" value="DinF-like"/>
</dbReference>
<feature type="transmembrane region" description="Helical" evidence="7">
    <location>
        <begin position="131"/>
        <end position="149"/>
    </location>
</feature>
<evidence type="ECO:0000256" key="7">
    <source>
        <dbReference type="SAM" id="Phobius"/>
    </source>
</evidence>
<evidence type="ECO:0000256" key="1">
    <source>
        <dbReference type="ARBA" id="ARBA00004141"/>
    </source>
</evidence>
<comment type="subcellular location">
    <subcellularLocation>
        <location evidence="1">Membrane</location>
        <topology evidence="1">Multi-pass membrane protein</topology>
    </subcellularLocation>
</comment>